<name>A0ABS1L0I0_9BACT</name>
<gene>
    <name evidence="1" type="ORF">JI741_27550</name>
</gene>
<keyword evidence="1" id="KW-0547">Nucleotide-binding</keyword>
<dbReference type="Gene3D" id="3.40.50.300">
    <property type="entry name" value="P-loop containing nucleotide triphosphate hydrolases"/>
    <property type="match status" value="1"/>
</dbReference>
<comment type="caution">
    <text evidence="1">The sequence shown here is derived from an EMBL/GenBank/DDBJ whole genome shotgun (WGS) entry which is preliminary data.</text>
</comment>
<dbReference type="InterPro" id="IPR059206">
    <property type="entry name" value="Sll1717-like"/>
</dbReference>
<dbReference type="InterPro" id="IPR027417">
    <property type="entry name" value="P-loop_NTPase"/>
</dbReference>
<dbReference type="GO" id="GO:0005524">
    <property type="term" value="F:ATP binding"/>
    <property type="evidence" value="ECO:0007669"/>
    <property type="project" value="UniProtKB-KW"/>
</dbReference>
<protein>
    <submittedName>
        <fullName evidence="1">ATP-binding protein</fullName>
    </submittedName>
</protein>
<dbReference type="SUPFAM" id="SSF52540">
    <property type="entry name" value="P-loop containing nucleoside triphosphate hydrolases"/>
    <property type="match status" value="1"/>
</dbReference>
<sequence>MTKSYKDFYQAFGLNEFPFTTFTTEQEVNIAKKIFVSQGEYDPIIDAFKDGRNIIILGERGSGKTAILEDFKRHLSPQKRIITTIHDFSKLNKKPTSQEIYKLIISNFLIDLFAKIGNAPYKVLGISTEDKILLSYLLSEFLTPISQNSLKDKVSKIQINPFVRLLNWGYNKFRGPLNFSGTVVKNITYQYLIKHYSFLPILEDNNQIQEFFPELKLNVDSDFFDQEISFRLLTRVGDISKKLGFKKPVILLDRLDEDIRFENDAEVISEFMAPFLTDGNLLSIQEFELVFFIWSTPFRFIEDLVRTQKYYCPSLRWSKSDLEKLLNKRLEIYSGGNVNNYRNLFDKSVTTEEINKVFELANSNPRDIIHIFKIIFEEQFRQNSESRAFSTNILNDSLTKFVLDFNYFEYYPKKSNARANSMDIYSYAAHLLKLETEEFTKNHLSEKAGTGGSTTNYVVGMERIGLIENVRQEKGNAIYRIKDPKVVFCQKKQT</sequence>
<dbReference type="NCBIfam" id="NF047389">
    <property type="entry name" value="ATPase_Sll1717"/>
    <property type="match status" value="1"/>
</dbReference>
<keyword evidence="1" id="KW-0067">ATP-binding</keyword>
<reference evidence="1 2" key="1">
    <citation type="submission" date="2021-01" db="EMBL/GenBank/DDBJ databases">
        <title>Chryseolinea sp. Jin1 Genome sequencing and assembly.</title>
        <authorList>
            <person name="Kim I."/>
        </authorList>
    </citation>
    <scope>NUCLEOTIDE SEQUENCE [LARGE SCALE GENOMIC DNA]</scope>
    <source>
        <strain evidence="1 2">Jin1</strain>
    </source>
</reference>
<organism evidence="1 2">
    <name type="scientific">Chryseolinea lacunae</name>
    <dbReference type="NCBI Taxonomy" id="2801331"/>
    <lineage>
        <taxon>Bacteria</taxon>
        <taxon>Pseudomonadati</taxon>
        <taxon>Bacteroidota</taxon>
        <taxon>Cytophagia</taxon>
        <taxon>Cytophagales</taxon>
        <taxon>Fulvivirgaceae</taxon>
        <taxon>Chryseolinea</taxon>
    </lineage>
</organism>
<keyword evidence="2" id="KW-1185">Reference proteome</keyword>
<evidence type="ECO:0000313" key="1">
    <source>
        <dbReference type="EMBL" id="MBL0745017.1"/>
    </source>
</evidence>
<evidence type="ECO:0000313" key="2">
    <source>
        <dbReference type="Proteomes" id="UP000613030"/>
    </source>
</evidence>
<proteinExistence type="predicted"/>
<accession>A0ABS1L0I0</accession>
<dbReference type="EMBL" id="JAERRB010000013">
    <property type="protein sequence ID" value="MBL0745017.1"/>
    <property type="molecule type" value="Genomic_DNA"/>
</dbReference>
<dbReference type="RefSeq" id="WP_202015153.1">
    <property type="nucleotide sequence ID" value="NZ_JAERRB010000013.1"/>
</dbReference>
<dbReference type="Proteomes" id="UP000613030">
    <property type="component" value="Unassembled WGS sequence"/>
</dbReference>